<name>A0A9P5Y841_9AGAR</name>
<dbReference type="Proteomes" id="UP000807353">
    <property type="component" value="Unassembled WGS sequence"/>
</dbReference>
<feature type="compositionally biased region" description="Polar residues" evidence="1">
    <location>
        <begin position="210"/>
        <end position="228"/>
    </location>
</feature>
<evidence type="ECO:0000313" key="4">
    <source>
        <dbReference type="Proteomes" id="UP000807353"/>
    </source>
</evidence>
<evidence type="ECO:0000256" key="1">
    <source>
        <dbReference type="SAM" id="MobiDB-lite"/>
    </source>
</evidence>
<feature type="region of interest" description="Disordered" evidence="1">
    <location>
        <begin position="66"/>
        <end position="97"/>
    </location>
</feature>
<keyword evidence="4" id="KW-1185">Reference proteome</keyword>
<keyword evidence="2" id="KW-1133">Transmembrane helix</keyword>
<evidence type="ECO:0000256" key="2">
    <source>
        <dbReference type="SAM" id="Phobius"/>
    </source>
</evidence>
<comment type="caution">
    <text evidence="3">The sequence shown here is derived from an EMBL/GenBank/DDBJ whole genome shotgun (WGS) entry which is preliminary data.</text>
</comment>
<proteinExistence type="predicted"/>
<feature type="transmembrane region" description="Helical" evidence="2">
    <location>
        <begin position="6"/>
        <end position="26"/>
    </location>
</feature>
<dbReference type="AlphaFoldDB" id="A0A9P5Y841"/>
<sequence length="255" mass="27935">MRFLGGVAISVVVLGVFAILVLCIYWDRHRARKARDGELGDDRESGAHIESVPLLNSSPRRWSRFSLRPLRRKDNTTRRGREPEHDGPTPQHTPISRDPEFQALVLHTGESGGEPAQQIISTSTETRLEAHALNLRTGSLPPRLSIVIPDASRRGQFSALRPDPMDYTPPPAYQPISSAGDRASQSPLATPGSIRPASARLIFQSEPQHTFSDSTWVPSSSYPGTTRGISPPAYSALSGRAWVRSSEMPNSTTLV</sequence>
<keyword evidence="2" id="KW-0812">Transmembrane</keyword>
<reference evidence="3" key="1">
    <citation type="submission" date="2020-11" db="EMBL/GenBank/DDBJ databases">
        <authorList>
            <consortium name="DOE Joint Genome Institute"/>
            <person name="Ahrendt S."/>
            <person name="Riley R."/>
            <person name="Andreopoulos W."/>
            <person name="Labutti K."/>
            <person name="Pangilinan J."/>
            <person name="Ruiz-Duenas F.J."/>
            <person name="Barrasa J.M."/>
            <person name="Sanchez-Garcia M."/>
            <person name="Camarero S."/>
            <person name="Miyauchi S."/>
            <person name="Serrano A."/>
            <person name="Linde D."/>
            <person name="Babiker R."/>
            <person name="Drula E."/>
            <person name="Ayuso-Fernandez I."/>
            <person name="Pacheco R."/>
            <person name="Padilla G."/>
            <person name="Ferreira P."/>
            <person name="Barriuso J."/>
            <person name="Kellner H."/>
            <person name="Castanera R."/>
            <person name="Alfaro M."/>
            <person name="Ramirez L."/>
            <person name="Pisabarro A.G."/>
            <person name="Kuo A."/>
            <person name="Tritt A."/>
            <person name="Lipzen A."/>
            <person name="He G."/>
            <person name="Yan M."/>
            <person name="Ng V."/>
            <person name="Cullen D."/>
            <person name="Martin F."/>
            <person name="Rosso M.-N."/>
            <person name="Henrissat B."/>
            <person name="Hibbett D."/>
            <person name="Martinez A.T."/>
            <person name="Grigoriev I.V."/>
        </authorList>
    </citation>
    <scope>NUCLEOTIDE SEQUENCE</scope>
    <source>
        <strain evidence="3">CBS 247.69</strain>
    </source>
</reference>
<feature type="compositionally biased region" description="Basic and acidic residues" evidence="1">
    <location>
        <begin position="72"/>
        <end position="87"/>
    </location>
</feature>
<evidence type="ECO:0000313" key="3">
    <source>
        <dbReference type="EMBL" id="KAF9463481.1"/>
    </source>
</evidence>
<keyword evidence="2" id="KW-0472">Membrane</keyword>
<feature type="region of interest" description="Disordered" evidence="1">
    <location>
        <begin position="210"/>
        <end position="229"/>
    </location>
</feature>
<accession>A0A9P5Y841</accession>
<gene>
    <name evidence="3" type="ORF">BDZ94DRAFT_1258934</name>
</gene>
<organism evidence="3 4">
    <name type="scientific">Collybia nuda</name>
    <dbReference type="NCBI Taxonomy" id="64659"/>
    <lineage>
        <taxon>Eukaryota</taxon>
        <taxon>Fungi</taxon>
        <taxon>Dikarya</taxon>
        <taxon>Basidiomycota</taxon>
        <taxon>Agaricomycotina</taxon>
        <taxon>Agaricomycetes</taxon>
        <taxon>Agaricomycetidae</taxon>
        <taxon>Agaricales</taxon>
        <taxon>Tricholomatineae</taxon>
        <taxon>Clitocybaceae</taxon>
        <taxon>Collybia</taxon>
    </lineage>
</organism>
<dbReference type="EMBL" id="MU150262">
    <property type="protein sequence ID" value="KAF9463481.1"/>
    <property type="molecule type" value="Genomic_DNA"/>
</dbReference>
<protein>
    <submittedName>
        <fullName evidence="3">Uncharacterized protein</fullName>
    </submittedName>
</protein>